<organism evidence="3 4">
    <name type="scientific">Mammaliicoccus lentus</name>
    <name type="common">Staphylococcus lentus</name>
    <dbReference type="NCBI Taxonomy" id="42858"/>
    <lineage>
        <taxon>Bacteria</taxon>
        <taxon>Bacillati</taxon>
        <taxon>Bacillota</taxon>
        <taxon>Bacilli</taxon>
        <taxon>Bacillales</taxon>
        <taxon>Staphylococcaceae</taxon>
        <taxon>Mammaliicoccus</taxon>
    </lineage>
</organism>
<dbReference type="SUPFAM" id="SSF46785">
    <property type="entry name" value="Winged helix' DNA-binding domain"/>
    <property type="match status" value="1"/>
</dbReference>
<evidence type="ECO:0000313" key="3">
    <source>
        <dbReference type="EMBL" id="WHI60195.1"/>
    </source>
</evidence>
<feature type="domain" description="HTH arsR-type" evidence="2">
    <location>
        <begin position="12"/>
        <end position="101"/>
    </location>
</feature>
<sequence>MEYNRYEINTFDELKCISDKLRMEISMLLIEKEMTATEIGKKLEIPKAKIFYHLKELEKYEMVKLSRSEVKGSNVYKYYVATHNGFKVNPHLLNVYQEEISNSTKGMMLAQINRTIDVLNTYGLITTDEQLISKTVQARWSKAQFESFNERLDQLIEDIDKQEKDGSEPLYYLNMVGFEVSDKIFNRQDNE</sequence>
<dbReference type="InterPro" id="IPR036390">
    <property type="entry name" value="WH_DNA-bd_sf"/>
</dbReference>
<dbReference type="InterPro" id="IPR011991">
    <property type="entry name" value="ArsR-like_HTH"/>
</dbReference>
<dbReference type="Proteomes" id="UP001223261">
    <property type="component" value="Chromosome"/>
</dbReference>
<dbReference type="RefSeq" id="WP_016999229.1">
    <property type="nucleotide sequence ID" value="NZ_CABIVY010000001.1"/>
</dbReference>
<dbReference type="GeneID" id="99677985"/>
<evidence type="ECO:0000256" key="1">
    <source>
        <dbReference type="ARBA" id="ARBA00023125"/>
    </source>
</evidence>
<dbReference type="AlphaFoldDB" id="A0AAP1RPM3"/>
<dbReference type="InterPro" id="IPR001845">
    <property type="entry name" value="HTH_ArsR_DNA-bd_dom"/>
</dbReference>
<dbReference type="InterPro" id="IPR036388">
    <property type="entry name" value="WH-like_DNA-bd_sf"/>
</dbReference>
<dbReference type="PANTHER" id="PTHR38600">
    <property type="entry name" value="TRANSCRIPTIONAL REGULATORY PROTEIN"/>
    <property type="match status" value="1"/>
</dbReference>
<protein>
    <submittedName>
        <fullName evidence="3">Helix-turn-helix domain-containing protein</fullName>
    </submittedName>
</protein>
<evidence type="ECO:0000259" key="2">
    <source>
        <dbReference type="SMART" id="SM00418"/>
    </source>
</evidence>
<dbReference type="GO" id="GO:0003677">
    <property type="term" value="F:DNA binding"/>
    <property type="evidence" value="ECO:0007669"/>
    <property type="project" value="UniProtKB-KW"/>
</dbReference>
<keyword evidence="1" id="KW-0238">DNA-binding</keyword>
<dbReference type="PANTHER" id="PTHR38600:SF2">
    <property type="entry name" value="SLL0088 PROTEIN"/>
    <property type="match status" value="1"/>
</dbReference>
<evidence type="ECO:0000313" key="4">
    <source>
        <dbReference type="Proteomes" id="UP001223261"/>
    </source>
</evidence>
<dbReference type="Gene3D" id="1.10.10.10">
    <property type="entry name" value="Winged helix-like DNA-binding domain superfamily/Winged helix DNA-binding domain"/>
    <property type="match status" value="1"/>
</dbReference>
<dbReference type="EMBL" id="CP118848">
    <property type="protein sequence ID" value="WHI60195.1"/>
    <property type="molecule type" value="Genomic_DNA"/>
</dbReference>
<dbReference type="SMART" id="SM00418">
    <property type="entry name" value="HTH_ARSR"/>
    <property type="match status" value="1"/>
</dbReference>
<dbReference type="Pfam" id="PF01978">
    <property type="entry name" value="TrmB"/>
    <property type="match status" value="1"/>
</dbReference>
<dbReference type="InterPro" id="IPR002831">
    <property type="entry name" value="Tscrpt_reg_TrmB_N"/>
</dbReference>
<dbReference type="CDD" id="cd00090">
    <property type="entry name" value="HTH_ARSR"/>
    <property type="match status" value="1"/>
</dbReference>
<dbReference type="GO" id="GO:0003700">
    <property type="term" value="F:DNA-binding transcription factor activity"/>
    <property type="evidence" value="ECO:0007669"/>
    <property type="project" value="InterPro"/>
</dbReference>
<proteinExistence type="predicted"/>
<accession>A0AAP1RPM3</accession>
<gene>
    <name evidence="3" type="ORF">PYH69_00685</name>
</gene>
<name>A0AAP1RPM3_MAMLE</name>
<reference evidence="3" key="1">
    <citation type="journal article" date="2023" name="Antibiotics">
        <title>Prevalence and Molecular Characterization of Methicillin-Resistant Staphylococci (MRS) and Mammaliicocci (MRM) in Dromedary Camels from Algeria: First Detection of SCCmec-mecC Hybrid in Methicillin-Resistant Mammaliicoccus lentus.</title>
        <authorList>
            <person name="Belhout C."/>
            <person name="Boyen F."/>
            <person name="Vereecke N."/>
            <person name="Theuns S."/>
            <person name="Taibi N."/>
            <person name="Stegger M."/>
            <person name="de la Fe-Rodriguez P.Y."/>
            <person name="Bouayad L."/>
            <person name="Elgroud R."/>
            <person name="Butaye P."/>
        </authorList>
    </citation>
    <scope>NUCLEOTIDE SEQUENCE</scope>
    <source>
        <strain evidence="3">7048</strain>
    </source>
</reference>